<dbReference type="SUPFAM" id="SSF55073">
    <property type="entry name" value="Nucleotide cyclase"/>
    <property type="match status" value="1"/>
</dbReference>
<dbReference type="SUPFAM" id="SSF158472">
    <property type="entry name" value="HAMP domain-like"/>
    <property type="match status" value="1"/>
</dbReference>
<dbReference type="Gene3D" id="6.10.340.10">
    <property type="match status" value="1"/>
</dbReference>
<reference evidence="11" key="1">
    <citation type="submission" date="2019-06" db="EMBL/GenBank/DDBJ databases">
        <title>Gordonia isolated from sludge of a wastewater treatment plant.</title>
        <authorList>
            <person name="Tamura T."/>
            <person name="Aoyama K."/>
            <person name="Kang Y."/>
            <person name="Saito S."/>
            <person name="Akiyama N."/>
            <person name="Yazawa K."/>
            <person name="Gonoi T."/>
            <person name="Mikami Y."/>
        </authorList>
    </citation>
    <scope>NUCLEOTIDE SEQUENCE [LARGE SCALE GENOMIC DNA]</scope>
    <source>
        <strain evidence="11">NBRC 107697</strain>
    </source>
</reference>
<evidence type="ECO:0008006" key="12">
    <source>
        <dbReference type="Google" id="ProtNLM"/>
    </source>
</evidence>
<feature type="transmembrane region" description="Helical" evidence="7">
    <location>
        <begin position="68"/>
        <end position="91"/>
    </location>
</feature>
<feature type="transmembrane region" description="Helical" evidence="7">
    <location>
        <begin position="31"/>
        <end position="56"/>
    </location>
</feature>
<evidence type="ECO:0000259" key="9">
    <source>
        <dbReference type="PROSITE" id="PS50885"/>
    </source>
</evidence>
<dbReference type="AlphaFoldDB" id="A0A7I9V291"/>
<dbReference type="GO" id="GO:0004016">
    <property type="term" value="F:adenylate cyclase activity"/>
    <property type="evidence" value="ECO:0007669"/>
    <property type="project" value="UniProtKB-ARBA"/>
</dbReference>
<comment type="subcellular location">
    <subcellularLocation>
        <location evidence="1">Cell membrane</location>
        <topology evidence="1">Multi-pass membrane protein</topology>
    </subcellularLocation>
</comment>
<keyword evidence="3" id="KW-1003">Cell membrane</keyword>
<organism evidence="10 11">
    <name type="scientific">Gordonia crocea</name>
    <dbReference type="NCBI Taxonomy" id="589162"/>
    <lineage>
        <taxon>Bacteria</taxon>
        <taxon>Bacillati</taxon>
        <taxon>Actinomycetota</taxon>
        <taxon>Actinomycetes</taxon>
        <taxon>Mycobacteriales</taxon>
        <taxon>Gordoniaceae</taxon>
        <taxon>Gordonia</taxon>
    </lineage>
</organism>
<sequence length="513" mass="54608">MPQLSKARDYGSVLLGSTGDSQRLKRVRTQFYLTISIVISHVIGIGIVIVLITVGIPEPSVFRRELVWVNFVAVPIVIVAALLIGVVWGTYSTVRALRWAIRGEKPTAADAKAARRVPARLEAIQGLLWLAATIGFTIAYGIVDPQLIPKILFVLGFAGTVVVGIAALLTEFILRPTEAELIAAGFTGGRRRRLRGRAISAWLVGSGIPIVGILLVGLFTVLFDNMDKRDMVVAVWVIGGVALFTGLLLTVLSNSSVVGPVRSVQEGMRRVRAGDNDVDLVVYDGSELGDLQVGFNTMVRGLRERERIRDLFGRHVGEEVADAALRNDPELGGSEQVVATMFIDVIGSTALAASRTPTETVAILNRFFAVIVEAVETNQGLVNKFEGDAVLAIFGAPMPLPDPAGAALVTARQIAAALPSRVPELTAGIGVGYGAAVAGNVGAIERFEFTVIGDPVNESARLSELAKRDSARPLASKVAVDAAGTDEARHWEVLDSEMLRGRSEPTVVCAAIV</sequence>
<dbReference type="PROSITE" id="PS50885">
    <property type="entry name" value="HAMP"/>
    <property type="match status" value="1"/>
</dbReference>
<dbReference type="GO" id="GO:0006171">
    <property type="term" value="P:cAMP biosynthetic process"/>
    <property type="evidence" value="ECO:0007669"/>
    <property type="project" value="TreeGrafter"/>
</dbReference>
<dbReference type="SMART" id="SM00044">
    <property type="entry name" value="CYCc"/>
    <property type="match status" value="1"/>
</dbReference>
<dbReference type="Pfam" id="PF00672">
    <property type="entry name" value="HAMP"/>
    <property type="match status" value="1"/>
</dbReference>
<comment type="caution">
    <text evidence="10">The sequence shown here is derived from an EMBL/GenBank/DDBJ whole genome shotgun (WGS) entry which is preliminary data.</text>
</comment>
<proteinExistence type="inferred from homology"/>
<dbReference type="PANTHER" id="PTHR43081">
    <property type="entry name" value="ADENYLATE CYCLASE, TERMINAL-DIFFERENTIATION SPECIFIC-RELATED"/>
    <property type="match status" value="1"/>
</dbReference>
<keyword evidence="4 7" id="KW-0812">Transmembrane</keyword>
<dbReference type="CDD" id="cd06225">
    <property type="entry name" value="HAMP"/>
    <property type="match status" value="1"/>
</dbReference>
<evidence type="ECO:0000256" key="4">
    <source>
        <dbReference type="ARBA" id="ARBA00022692"/>
    </source>
</evidence>
<feature type="transmembrane region" description="Helical" evidence="7">
    <location>
        <begin position="233"/>
        <end position="252"/>
    </location>
</feature>
<feature type="transmembrane region" description="Helical" evidence="7">
    <location>
        <begin position="123"/>
        <end position="142"/>
    </location>
</feature>
<dbReference type="CDD" id="cd07302">
    <property type="entry name" value="CHD"/>
    <property type="match status" value="1"/>
</dbReference>
<dbReference type="PANTHER" id="PTHR43081:SF17">
    <property type="entry name" value="BLL5647 PROTEIN"/>
    <property type="match status" value="1"/>
</dbReference>
<dbReference type="Gene3D" id="3.30.70.1230">
    <property type="entry name" value="Nucleotide cyclase"/>
    <property type="match status" value="1"/>
</dbReference>
<dbReference type="SMART" id="SM00304">
    <property type="entry name" value="HAMP"/>
    <property type="match status" value="1"/>
</dbReference>
<feature type="transmembrane region" description="Helical" evidence="7">
    <location>
        <begin position="148"/>
        <end position="169"/>
    </location>
</feature>
<evidence type="ECO:0000259" key="8">
    <source>
        <dbReference type="PROSITE" id="PS50125"/>
    </source>
</evidence>
<dbReference type="GO" id="GO:0035556">
    <property type="term" value="P:intracellular signal transduction"/>
    <property type="evidence" value="ECO:0007669"/>
    <property type="project" value="InterPro"/>
</dbReference>
<dbReference type="EMBL" id="BJOU01000017">
    <property type="protein sequence ID" value="GED99149.1"/>
    <property type="molecule type" value="Genomic_DNA"/>
</dbReference>
<dbReference type="PROSITE" id="PS50125">
    <property type="entry name" value="GUANYLATE_CYCLASE_2"/>
    <property type="match status" value="1"/>
</dbReference>
<accession>A0A7I9V291</accession>
<feature type="transmembrane region" description="Helical" evidence="7">
    <location>
        <begin position="199"/>
        <end position="221"/>
    </location>
</feature>
<evidence type="ECO:0000313" key="11">
    <source>
        <dbReference type="Proteomes" id="UP000444980"/>
    </source>
</evidence>
<dbReference type="InterPro" id="IPR029787">
    <property type="entry name" value="Nucleotide_cyclase"/>
</dbReference>
<feature type="domain" description="Guanylate cyclase" evidence="8">
    <location>
        <begin position="339"/>
        <end position="463"/>
    </location>
</feature>
<dbReference type="RefSeq" id="WP_161928461.1">
    <property type="nucleotide sequence ID" value="NZ_BJOU01000017.1"/>
</dbReference>
<evidence type="ECO:0000256" key="7">
    <source>
        <dbReference type="SAM" id="Phobius"/>
    </source>
</evidence>
<evidence type="ECO:0000256" key="5">
    <source>
        <dbReference type="ARBA" id="ARBA00022989"/>
    </source>
</evidence>
<keyword evidence="11" id="KW-1185">Reference proteome</keyword>
<name>A0A7I9V291_9ACTN</name>
<evidence type="ECO:0000256" key="3">
    <source>
        <dbReference type="ARBA" id="ARBA00022475"/>
    </source>
</evidence>
<protein>
    <recommendedName>
        <fullName evidence="12">Adenylate cyclase</fullName>
    </recommendedName>
</protein>
<comment type="similarity">
    <text evidence="2">Belongs to the adenylyl cyclase class-3 family.</text>
</comment>
<dbReference type="Pfam" id="PF00211">
    <property type="entry name" value="Guanylate_cyc"/>
    <property type="match status" value="1"/>
</dbReference>
<dbReference type="InterPro" id="IPR050697">
    <property type="entry name" value="Adenylyl/Guanylyl_Cyclase_3/4"/>
</dbReference>
<dbReference type="InterPro" id="IPR001054">
    <property type="entry name" value="A/G_cyclase"/>
</dbReference>
<feature type="domain" description="HAMP" evidence="9">
    <location>
        <begin position="255"/>
        <end position="307"/>
    </location>
</feature>
<evidence type="ECO:0000256" key="6">
    <source>
        <dbReference type="ARBA" id="ARBA00023136"/>
    </source>
</evidence>
<dbReference type="InterPro" id="IPR003660">
    <property type="entry name" value="HAMP_dom"/>
</dbReference>
<keyword evidence="5 7" id="KW-1133">Transmembrane helix</keyword>
<evidence type="ECO:0000313" key="10">
    <source>
        <dbReference type="EMBL" id="GED99149.1"/>
    </source>
</evidence>
<gene>
    <name evidence="10" type="ORF">nbrc107697_31880</name>
</gene>
<dbReference type="OrthoDB" id="368920at2"/>
<evidence type="ECO:0000256" key="1">
    <source>
        <dbReference type="ARBA" id="ARBA00004651"/>
    </source>
</evidence>
<dbReference type="GO" id="GO:0005886">
    <property type="term" value="C:plasma membrane"/>
    <property type="evidence" value="ECO:0007669"/>
    <property type="project" value="UniProtKB-SubCell"/>
</dbReference>
<evidence type="ECO:0000256" key="2">
    <source>
        <dbReference type="ARBA" id="ARBA00005381"/>
    </source>
</evidence>
<dbReference type="Proteomes" id="UP000444980">
    <property type="component" value="Unassembled WGS sequence"/>
</dbReference>
<keyword evidence="6 7" id="KW-0472">Membrane</keyword>